<dbReference type="Proteomes" id="UP000036681">
    <property type="component" value="Unplaced"/>
</dbReference>
<name>A0A0M3I4D6_ASCLU</name>
<dbReference type="WBParaSite" id="ALUE_0001162901-mRNA-1">
    <property type="protein sequence ID" value="ALUE_0001162901-mRNA-1"/>
    <property type="gene ID" value="ALUE_0001162901"/>
</dbReference>
<keyword evidence="1" id="KW-0722">Serine protease inhibitor</keyword>
<evidence type="ECO:0000313" key="4">
    <source>
        <dbReference type="WBParaSite" id="ALUE_0001162901-mRNA-1"/>
    </source>
</evidence>
<organism evidence="3 4">
    <name type="scientific">Ascaris lumbricoides</name>
    <name type="common">Giant roundworm</name>
    <dbReference type="NCBI Taxonomy" id="6252"/>
    <lineage>
        <taxon>Eukaryota</taxon>
        <taxon>Metazoa</taxon>
        <taxon>Ecdysozoa</taxon>
        <taxon>Nematoda</taxon>
        <taxon>Chromadorea</taxon>
        <taxon>Rhabditida</taxon>
        <taxon>Spirurina</taxon>
        <taxon>Ascaridomorpha</taxon>
        <taxon>Ascaridoidea</taxon>
        <taxon>Ascarididae</taxon>
        <taxon>Ascaris</taxon>
    </lineage>
</organism>
<dbReference type="InterPro" id="IPR002919">
    <property type="entry name" value="TIL_dom"/>
</dbReference>
<dbReference type="AlphaFoldDB" id="A0A0M3I4D6"/>
<dbReference type="CDD" id="cd19941">
    <property type="entry name" value="TIL"/>
    <property type="match status" value="1"/>
</dbReference>
<evidence type="ECO:0000256" key="1">
    <source>
        <dbReference type="ARBA" id="ARBA00022900"/>
    </source>
</evidence>
<accession>A0A0M3I4D6</accession>
<proteinExistence type="predicted"/>
<keyword evidence="1" id="KW-0646">Protease inhibitor</keyword>
<dbReference type="GO" id="GO:0004867">
    <property type="term" value="F:serine-type endopeptidase inhibitor activity"/>
    <property type="evidence" value="ECO:0007669"/>
    <property type="project" value="UniProtKB-KW"/>
</dbReference>
<dbReference type="InterPro" id="IPR036084">
    <property type="entry name" value="Ser_inhib-like_sf"/>
</dbReference>
<dbReference type="SUPFAM" id="SSF57567">
    <property type="entry name" value="Serine protease inhibitors"/>
    <property type="match status" value="1"/>
</dbReference>
<dbReference type="Gene3D" id="2.10.25.10">
    <property type="entry name" value="Laminin"/>
    <property type="match status" value="1"/>
</dbReference>
<dbReference type="Pfam" id="PF01826">
    <property type="entry name" value="TIL"/>
    <property type="match status" value="1"/>
</dbReference>
<sequence length="109" mass="12074">MAVVNETIDYIYTAYDVAIKCYLAAHALASEVLLAPVAQCANVVCGRNEVWTECTGCELRCTDSENTPCPLMCKPPSCECMAGRGFRRDAYGNCIPKSQCPRTGIWWHF</sequence>
<evidence type="ECO:0000259" key="2">
    <source>
        <dbReference type="Pfam" id="PF01826"/>
    </source>
</evidence>
<reference evidence="4" key="1">
    <citation type="submission" date="2017-02" db="UniProtKB">
        <authorList>
            <consortium name="WormBaseParasite"/>
        </authorList>
    </citation>
    <scope>IDENTIFICATION</scope>
</reference>
<evidence type="ECO:0000313" key="3">
    <source>
        <dbReference type="Proteomes" id="UP000036681"/>
    </source>
</evidence>
<keyword evidence="3" id="KW-1185">Reference proteome</keyword>
<protein>
    <submittedName>
        <fullName evidence="4">TIL domain-containing protein</fullName>
    </submittedName>
</protein>
<feature type="domain" description="TIL" evidence="2">
    <location>
        <begin position="45"/>
        <end position="100"/>
    </location>
</feature>